<reference evidence="3" key="1">
    <citation type="submission" date="2018-08" db="EMBL/GenBank/DDBJ databases">
        <authorList>
            <person name="Blom J."/>
        </authorList>
    </citation>
    <scope>NUCLEOTIDE SEQUENCE [LARGE SCALE GENOMIC DNA]</scope>
    <source>
        <strain evidence="3">CCOS 865</strain>
    </source>
</reference>
<feature type="signal peptide" evidence="1">
    <location>
        <begin position="1"/>
        <end position="21"/>
    </location>
</feature>
<accession>A0A383RQK8</accession>
<dbReference type="InterPro" id="IPR038084">
    <property type="entry name" value="PduO/GlcC-like_sf"/>
</dbReference>
<dbReference type="SUPFAM" id="SSF143744">
    <property type="entry name" value="GlcG-like"/>
    <property type="match status" value="1"/>
</dbReference>
<dbReference type="InterPro" id="IPR052517">
    <property type="entry name" value="GlcG_carb_metab_protein"/>
</dbReference>
<keyword evidence="1" id="KW-0732">Signal</keyword>
<dbReference type="PANTHER" id="PTHR34309">
    <property type="entry name" value="SLR1406 PROTEIN"/>
    <property type="match status" value="1"/>
</dbReference>
<dbReference type="OrthoDB" id="9800768at2"/>
<feature type="chain" id="PRO_5016963300" evidence="1">
    <location>
        <begin position="22"/>
        <end position="161"/>
    </location>
</feature>
<keyword evidence="3" id="KW-1185">Reference proteome</keyword>
<dbReference type="Gene3D" id="3.30.450.150">
    <property type="entry name" value="Haem-degrading domain"/>
    <property type="match status" value="1"/>
</dbReference>
<dbReference type="Proteomes" id="UP000263595">
    <property type="component" value="Unassembled WGS sequence"/>
</dbReference>
<dbReference type="PANTHER" id="PTHR34309:SF1">
    <property type="entry name" value="PROTEIN GLCG"/>
    <property type="match status" value="1"/>
</dbReference>
<protein>
    <submittedName>
        <fullName evidence="2">Protein GlcG</fullName>
    </submittedName>
</protein>
<proteinExistence type="predicted"/>
<dbReference type="RefSeq" id="WP_119139044.1">
    <property type="nucleotide sequence ID" value="NZ_CBCSFL010000009.1"/>
</dbReference>
<evidence type="ECO:0000256" key="1">
    <source>
        <dbReference type="SAM" id="SignalP"/>
    </source>
</evidence>
<dbReference type="EMBL" id="UNOZ01000007">
    <property type="protein sequence ID" value="SYX89043.1"/>
    <property type="molecule type" value="Genomic_DNA"/>
</dbReference>
<dbReference type="AlphaFoldDB" id="A0A383RQK8"/>
<organism evidence="2 3">
    <name type="scientific">Pseudomonas reidholzensis</name>
    <dbReference type="NCBI Taxonomy" id="1785162"/>
    <lineage>
        <taxon>Bacteria</taxon>
        <taxon>Pseudomonadati</taxon>
        <taxon>Pseudomonadota</taxon>
        <taxon>Gammaproteobacteria</taxon>
        <taxon>Pseudomonadales</taxon>
        <taxon>Pseudomonadaceae</taxon>
        <taxon>Pseudomonas</taxon>
    </lineage>
</organism>
<evidence type="ECO:0000313" key="2">
    <source>
        <dbReference type="EMBL" id="SYX89043.1"/>
    </source>
</evidence>
<evidence type="ECO:0000313" key="3">
    <source>
        <dbReference type="Proteomes" id="UP000263595"/>
    </source>
</evidence>
<dbReference type="Pfam" id="PF03928">
    <property type="entry name" value="HbpS-like"/>
    <property type="match status" value="1"/>
</dbReference>
<name>A0A383RQK8_9PSED</name>
<sequence>MSVRFLLSAVLALGVAGAAQAADSVALPSIKQLDLAAAERIAQAADQYAKQQGWVGSIAVVDNAGYPIVVRRMDGATAISADLAIRKAKASALFGAPSVNFENRVNDGHPALLALDVTTLAGGQPILVEGKVIGAVGVSTPVGAHDDPIAVAGAHAVDGAH</sequence>
<gene>
    <name evidence="2" type="primary">glcG</name>
    <name evidence="2" type="ORF">CCOS865_01283</name>
</gene>
<dbReference type="InterPro" id="IPR005624">
    <property type="entry name" value="PduO/GlcC-like"/>
</dbReference>